<reference evidence="2" key="2">
    <citation type="submission" date="2021-04" db="EMBL/GenBank/DDBJ databases">
        <authorList>
            <person name="Gilroy R."/>
        </authorList>
    </citation>
    <scope>NUCLEOTIDE SEQUENCE</scope>
    <source>
        <strain evidence="2">ChiHjej13B12-4958</strain>
    </source>
</reference>
<feature type="compositionally biased region" description="Low complexity" evidence="1">
    <location>
        <begin position="185"/>
        <end position="205"/>
    </location>
</feature>
<reference evidence="2" key="1">
    <citation type="journal article" date="2021" name="PeerJ">
        <title>Extensive microbial diversity within the chicken gut microbiome revealed by metagenomics and culture.</title>
        <authorList>
            <person name="Gilroy R."/>
            <person name="Ravi A."/>
            <person name="Getino M."/>
            <person name="Pursley I."/>
            <person name="Horton D.L."/>
            <person name="Alikhan N.F."/>
            <person name="Baker D."/>
            <person name="Gharbi K."/>
            <person name="Hall N."/>
            <person name="Watson M."/>
            <person name="Adriaenssens E.M."/>
            <person name="Foster-Nyarko E."/>
            <person name="Jarju S."/>
            <person name="Secka A."/>
            <person name="Antonio M."/>
            <person name="Oren A."/>
            <person name="Chaudhuri R.R."/>
            <person name="La Ragione R."/>
            <person name="Hildebrand F."/>
            <person name="Pallen M.J."/>
        </authorList>
    </citation>
    <scope>NUCLEOTIDE SEQUENCE</scope>
    <source>
        <strain evidence="2">ChiHjej13B12-4958</strain>
    </source>
</reference>
<dbReference type="AlphaFoldDB" id="A0A9D2TPI9"/>
<sequence length="240" mass="25604">MSTLTYRVEARARRLPVGWDLELSSGGSRGRGANGGHVIHVESLDNAAEAVLHYLDQRGSSIGHAHVEVAIVHPAVGDTPPHTPRPAVASHRDPVREPETTGLEMTLRLLSARDATDTFGDAAQQVFPWITKLPGSQIPQCRAQLLIAPNTVVQHSRYGDLEDAVHRWQTAAGTAGHPEQGPEGSTGSARSSDSADSGSGSGSADRTGRHFLSEYPSAARRSTPTPAQRPTKSSRTGRHR</sequence>
<comment type="caution">
    <text evidence="2">The sequence shown here is derived from an EMBL/GenBank/DDBJ whole genome shotgun (WGS) entry which is preliminary data.</text>
</comment>
<name>A0A9D2TPI9_9CORY</name>
<organism evidence="2 3">
    <name type="scientific">Candidatus Corynebacterium faecigallinarum</name>
    <dbReference type="NCBI Taxonomy" id="2838528"/>
    <lineage>
        <taxon>Bacteria</taxon>
        <taxon>Bacillati</taxon>
        <taxon>Actinomycetota</taxon>
        <taxon>Actinomycetes</taxon>
        <taxon>Mycobacteriales</taxon>
        <taxon>Corynebacteriaceae</taxon>
        <taxon>Corynebacterium</taxon>
    </lineage>
</organism>
<feature type="region of interest" description="Disordered" evidence="1">
    <location>
        <begin position="173"/>
        <end position="240"/>
    </location>
</feature>
<evidence type="ECO:0000256" key="1">
    <source>
        <dbReference type="SAM" id="MobiDB-lite"/>
    </source>
</evidence>
<proteinExistence type="predicted"/>
<gene>
    <name evidence="2" type="ORF">H9751_09765</name>
</gene>
<evidence type="ECO:0000313" key="3">
    <source>
        <dbReference type="Proteomes" id="UP000823858"/>
    </source>
</evidence>
<dbReference type="EMBL" id="DWVP01000023">
    <property type="protein sequence ID" value="HJC85811.1"/>
    <property type="molecule type" value="Genomic_DNA"/>
</dbReference>
<dbReference type="Proteomes" id="UP000823858">
    <property type="component" value="Unassembled WGS sequence"/>
</dbReference>
<accession>A0A9D2TPI9</accession>
<evidence type="ECO:0000313" key="2">
    <source>
        <dbReference type="EMBL" id="HJC85811.1"/>
    </source>
</evidence>
<feature type="region of interest" description="Disordered" evidence="1">
    <location>
        <begin position="76"/>
        <end position="95"/>
    </location>
</feature>
<protein>
    <submittedName>
        <fullName evidence="2">Uncharacterized protein</fullName>
    </submittedName>
</protein>
<feature type="compositionally biased region" description="Polar residues" evidence="1">
    <location>
        <begin position="220"/>
        <end position="234"/>
    </location>
</feature>